<reference evidence="2" key="2">
    <citation type="submission" date="2022-03" db="EMBL/GenBank/DDBJ databases">
        <title>Draft title - Genomic analysis of global carrot germplasm unveils the trajectory of domestication and the origin of high carotenoid orange carrot.</title>
        <authorList>
            <person name="Iorizzo M."/>
            <person name="Ellison S."/>
            <person name="Senalik D."/>
            <person name="Macko-Podgorni A."/>
            <person name="Grzebelus D."/>
            <person name="Bostan H."/>
            <person name="Rolling W."/>
            <person name="Curaba J."/>
            <person name="Simon P."/>
        </authorList>
    </citation>
    <scope>NUCLEOTIDE SEQUENCE</scope>
    <source>
        <tissue evidence="2">Leaf</tissue>
    </source>
</reference>
<name>A0AAF0WD37_DAUCS</name>
<evidence type="ECO:0000313" key="3">
    <source>
        <dbReference type="Proteomes" id="UP000077755"/>
    </source>
</evidence>
<accession>A0AAF0WD37</accession>
<reference evidence="2" key="1">
    <citation type="journal article" date="2016" name="Nat. Genet.">
        <title>A high-quality carrot genome assembly provides new insights into carotenoid accumulation and asterid genome evolution.</title>
        <authorList>
            <person name="Iorizzo M."/>
            <person name="Ellison S."/>
            <person name="Senalik D."/>
            <person name="Zeng P."/>
            <person name="Satapoomin P."/>
            <person name="Huang J."/>
            <person name="Bowman M."/>
            <person name="Iovene M."/>
            <person name="Sanseverino W."/>
            <person name="Cavagnaro P."/>
            <person name="Yildiz M."/>
            <person name="Macko-Podgorni A."/>
            <person name="Moranska E."/>
            <person name="Grzebelus E."/>
            <person name="Grzebelus D."/>
            <person name="Ashrafi H."/>
            <person name="Zheng Z."/>
            <person name="Cheng S."/>
            <person name="Spooner D."/>
            <person name="Van Deynze A."/>
            <person name="Simon P."/>
        </authorList>
    </citation>
    <scope>NUCLEOTIDE SEQUENCE</scope>
    <source>
        <tissue evidence="2">Leaf</tissue>
    </source>
</reference>
<proteinExistence type="predicted"/>
<dbReference type="Proteomes" id="UP000077755">
    <property type="component" value="Chromosome 1"/>
</dbReference>
<dbReference type="AlphaFoldDB" id="A0AAF0WD37"/>
<evidence type="ECO:0000256" key="1">
    <source>
        <dbReference type="SAM" id="MobiDB-lite"/>
    </source>
</evidence>
<dbReference type="EMBL" id="CP093343">
    <property type="protein sequence ID" value="WOG85810.1"/>
    <property type="molecule type" value="Genomic_DNA"/>
</dbReference>
<feature type="region of interest" description="Disordered" evidence="1">
    <location>
        <begin position="1"/>
        <end position="25"/>
    </location>
</feature>
<gene>
    <name evidence="2" type="ORF">DCAR_0105003</name>
</gene>
<feature type="compositionally biased region" description="Low complexity" evidence="1">
    <location>
        <begin position="8"/>
        <end position="18"/>
    </location>
</feature>
<organism evidence="2 3">
    <name type="scientific">Daucus carota subsp. sativus</name>
    <name type="common">Carrot</name>
    <dbReference type="NCBI Taxonomy" id="79200"/>
    <lineage>
        <taxon>Eukaryota</taxon>
        <taxon>Viridiplantae</taxon>
        <taxon>Streptophyta</taxon>
        <taxon>Embryophyta</taxon>
        <taxon>Tracheophyta</taxon>
        <taxon>Spermatophyta</taxon>
        <taxon>Magnoliopsida</taxon>
        <taxon>eudicotyledons</taxon>
        <taxon>Gunneridae</taxon>
        <taxon>Pentapetalae</taxon>
        <taxon>asterids</taxon>
        <taxon>campanulids</taxon>
        <taxon>Apiales</taxon>
        <taxon>Apiaceae</taxon>
        <taxon>Apioideae</taxon>
        <taxon>Scandiceae</taxon>
        <taxon>Daucinae</taxon>
        <taxon>Daucus</taxon>
        <taxon>Daucus sect. Daucus</taxon>
    </lineage>
</organism>
<keyword evidence="3" id="KW-1185">Reference proteome</keyword>
<sequence>MESRMRKAASAKSSTSSRGPLPRRGQIKSLIASNALHSIVSVLLRASSDHHHTTRKLYS</sequence>
<evidence type="ECO:0000313" key="2">
    <source>
        <dbReference type="EMBL" id="WOG85810.1"/>
    </source>
</evidence>
<protein>
    <submittedName>
        <fullName evidence="2">Uncharacterized protein</fullName>
    </submittedName>
</protein>